<name>A0ACD5ZEG9_AVESA</name>
<keyword evidence="2" id="KW-1185">Reference proteome</keyword>
<organism evidence="1 2">
    <name type="scientific">Avena sativa</name>
    <name type="common">Oat</name>
    <dbReference type="NCBI Taxonomy" id="4498"/>
    <lineage>
        <taxon>Eukaryota</taxon>
        <taxon>Viridiplantae</taxon>
        <taxon>Streptophyta</taxon>
        <taxon>Embryophyta</taxon>
        <taxon>Tracheophyta</taxon>
        <taxon>Spermatophyta</taxon>
        <taxon>Magnoliopsida</taxon>
        <taxon>Liliopsida</taxon>
        <taxon>Poales</taxon>
        <taxon>Poaceae</taxon>
        <taxon>BOP clade</taxon>
        <taxon>Pooideae</taxon>
        <taxon>Poodae</taxon>
        <taxon>Poeae</taxon>
        <taxon>Poeae Chloroplast Group 1 (Aveneae type)</taxon>
        <taxon>Aveninae</taxon>
        <taxon>Avena</taxon>
    </lineage>
</organism>
<accession>A0ACD5ZEG9</accession>
<sequence length="852" mass="95165">MESHAHEEALLKMAGANETWEKKLQDPSATPMALPLEFLKAITCDFSAERKLGSGGYGVVYKGILSTGRFIAVKKLVDLHNMGHEKFEKEVSSLMGIKHQNVVQFVGYCAESTWEMIELSGKYICGEIPKRLLCFEYVCNKSLDSYISDESSGLEWNMRYEIIRGICSGLHYLHEERNIVHLDLKPENILMDAIMMPKIADFGLSRIFGVKQSQLITQNRPGTIGYMAPEYIIQGIVSFKADIYSLGVIIIEILTGRRDYPLSEDNGPQCTDTSLKHFKEKILEIWRNRLQKSQGNTVILEQIRVCAELGIQCVAFNPGNRPVTKHMIGMLDGVNIMDGFVKTGVSSTSAVAQISRGQEEGHRGYHVDLTNVYEKIGAEGTKSEIKVQLHSIQDEGEPSTAGAARPEKSNKHHVLESILCDGSVEPTCLELSLLEDITNNFSTDQEIARRRLGVVYKGKLSNGSTVVVMRLAITTAIGDKLFLHAVNSLMSVKHSNIVRFLGYCAIAQGKGVRERGKTIMVIVRERLLCFEYLCKGNLQMHLTDDSCGFDWYTRYQTIKGICQGLHYLHDDCIAHLDLKPDNILFDEKMVPKILDYGFSRVFSEEIRQTVLKIVDGSLACTATPEYLASGEITLKSDIYSLGLIIMQIVAGKNKNNYANIASIVESWKSRLELDASKGGHTFETCYLQVQICIEIGISCMDHDPENRPNTRYIVDKLHKTEIELLVRNDRSNSPAPRATPALQSANTKIVLKLPMTCKKCKFCTLQIVSKIKGVKSLTYDDEKSTLTVVGNVDVVVIVSKLRKAKHPAEVITVGSTEKVEKRSRSRQHGNACQSDIIPVHVHDQESDSCTIM</sequence>
<dbReference type="Proteomes" id="UP001732700">
    <property type="component" value="Chromosome 6D"/>
</dbReference>
<protein>
    <submittedName>
        <fullName evidence="1">Uncharacterized protein</fullName>
    </submittedName>
</protein>
<evidence type="ECO:0000313" key="2">
    <source>
        <dbReference type="Proteomes" id="UP001732700"/>
    </source>
</evidence>
<reference evidence="1" key="2">
    <citation type="submission" date="2025-09" db="UniProtKB">
        <authorList>
            <consortium name="EnsemblPlants"/>
        </authorList>
    </citation>
    <scope>IDENTIFICATION</scope>
</reference>
<reference evidence="1" key="1">
    <citation type="submission" date="2021-05" db="EMBL/GenBank/DDBJ databases">
        <authorList>
            <person name="Scholz U."/>
            <person name="Mascher M."/>
            <person name="Fiebig A."/>
        </authorList>
    </citation>
    <scope>NUCLEOTIDE SEQUENCE [LARGE SCALE GENOMIC DNA]</scope>
</reference>
<proteinExistence type="predicted"/>
<dbReference type="EnsemblPlants" id="AVESA.00010b.r2.6DG1154410.1">
    <property type="protein sequence ID" value="AVESA.00010b.r2.6DG1154410.1.CDS"/>
    <property type="gene ID" value="AVESA.00010b.r2.6DG1154410"/>
</dbReference>
<evidence type="ECO:0000313" key="1">
    <source>
        <dbReference type="EnsemblPlants" id="AVESA.00010b.r2.6DG1154410.1.CDS"/>
    </source>
</evidence>